<dbReference type="Proteomes" id="UP000187209">
    <property type="component" value="Unassembled WGS sequence"/>
</dbReference>
<feature type="compositionally biased region" description="Acidic residues" evidence="1">
    <location>
        <begin position="294"/>
        <end position="304"/>
    </location>
</feature>
<proteinExistence type="predicted"/>
<reference evidence="2 3" key="1">
    <citation type="submission" date="2016-11" db="EMBL/GenBank/DDBJ databases">
        <title>The macronuclear genome of Stentor coeruleus: a giant cell with tiny introns.</title>
        <authorList>
            <person name="Slabodnick M."/>
            <person name="Ruby J.G."/>
            <person name="Reiff S.B."/>
            <person name="Swart E.C."/>
            <person name="Gosai S."/>
            <person name="Prabakaran S."/>
            <person name="Witkowska E."/>
            <person name="Larue G.E."/>
            <person name="Fisher S."/>
            <person name="Freeman R.M."/>
            <person name="Gunawardena J."/>
            <person name="Chu W."/>
            <person name="Stover N.A."/>
            <person name="Gregory B.D."/>
            <person name="Nowacki M."/>
            <person name="Derisi J."/>
            <person name="Roy S.W."/>
            <person name="Marshall W.F."/>
            <person name="Sood P."/>
        </authorList>
    </citation>
    <scope>NUCLEOTIDE SEQUENCE [LARGE SCALE GENOMIC DNA]</scope>
    <source>
        <strain evidence="2">WM001</strain>
    </source>
</reference>
<evidence type="ECO:0000313" key="2">
    <source>
        <dbReference type="EMBL" id="OMJ71436.1"/>
    </source>
</evidence>
<name>A0A1R2B3W3_9CILI</name>
<gene>
    <name evidence="2" type="ORF">SteCoe_30343</name>
</gene>
<protein>
    <submittedName>
        <fullName evidence="2">Uncharacterized protein</fullName>
    </submittedName>
</protein>
<comment type="caution">
    <text evidence="2">The sequence shown here is derived from an EMBL/GenBank/DDBJ whole genome shotgun (WGS) entry which is preliminary data.</text>
</comment>
<evidence type="ECO:0000256" key="1">
    <source>
        <dbReference type="SAM" id="MobiDB-lite"/>
    </source>
</evidence>
<feature type="compositionally biased region" description="Basic and acidic residues" evidence="1">
    <location>
        <begin position="261"/>
        <end position="271"/>
    </location>
</feature>
<sequence length="496" mass="57285">MDWDDIQKFAEECLDKKILEINKTLLANKNSINKLLKLCDSLEKHFNQPEKGLLKVQTEKLLPRAKSPIAQGHKSPRETTEKTEESKKTPEDGVKKEKKDPEEKKKDAEEKKKEKEEKRKEIEARRKEAEEEKKKALEEKKIQEEQKKKQKEEEKKKELEDKKKEKEEKKKEIEAKKKEAEEKKKTELEEKKKLKEEKKKEPEGKKKDDEDKKKEPEKPADQENTLKKPEDIKKPRKSVDMGEIKAKKKEDAAHKKNVNSKAEDGKPEKPSKMVSPTKIDSKKPKPEEPKPETIEEPQPDEPDPDKELVPIPKIKTYTKPELEQILSSIKDTPHSKSDENFSISMGLSISLHALTHLQSSSFYLTKDNPSPIFLWVFSVLFAFTGEFYDKESGKLWQETKNFLTGGKNNSRVEHDVGHKIVQLAENFDFSDENLDKVENMVAGVEYEVKKISSKCEVSAVLIGLIKEATLFGGINLPDGPEWKVRSRCHHKLALVN</sequence>
<feature type="compositionally biased region" description="Basic and acidic residues" evidence="1">
    <location>
        <begin position="75"/>
        <end position="254"/>
    </location>
</feature>
<dbReference type="EMBL" id="MPUH01000990">
    <property type="protein sequence ID" value="OMJ71436.1"/>
    <property type="molecule type" value="Genomic_DNA"/>
</dbReference>
<organism evidence="2 3">
    <name type="scientific">Stentor coeruleus</name>
    <dbReference type="NCBI Taxonomy" id="5963"/>
    <lineage>
        <taxon>Eukaryota</taxon>
        <taxon>Sar</taxon>
        <taxon>Alveolata</taxon>
        <taxon>Ciliophora</taxon>
        <taxon>Postciliodesmatophora</taxon>
        <taxon>Heterotrichea</taxon>
        <taxon>Heterotrichida</taxon>
        <taxon>Stentoridae</taxon>
        <taxon>Stentor</taxon>
    </lineage>
</organism>
<accession>A0A1R2B3W3</accession>
<dbReference type="AlphaFoldDB" id="A0A1R2B3W3"/>
<evidence type="ECO:0000313" key="3">
    <source>
        <dbReference type="Proteomes" id="UP000187209"/>
    </source>
</evidence>
<feature type="compositionally biased region" description="Basic and acidic residues" evidence="1">
    <location>
        <begin position="279"/>
        <end position="293"/>
    </location>
</feature>
<keyword evidence="3" id="KW-1185">Reference proteome</keyword>
<feature type="region of interest" description="Disordered" evidence="1">
    <location>
        <begin position="58"/>
        <end position="311"/>
    </location>
</feature>